<keyword evidence="11" id="KW-0812">Transmembrane</keyword>
<keyword evidence="5" id="KW-0573">Peptidoglycan synthesis</keyword>
<feature type="signal peptide" evidence="12">
    <location>
        <begin position="1"/>
        <end position="24"/>
    </location>
</feature>
<evidence type="ECO:0000256" key="8">
    <source>
        <dbReference type="PIRSR" id="PIRSR618044-2"/>
    </source>
</evidence>
<evidence type="ECO:0000256" key="3">
    <source>
        <dbReference type="ARBA" id="ARBA00022801"/>
    </source>
</evidence>
<dbReference type="Proteomes" id="UP000003763">
    <property type="component" value="Unassembled WGS sequence"/>
</dbReference>
<evidence type="ECO:0000256" key="10">
    <source>
        <dbReference type="SAM" id="MobiDB-lite"/>
    </source>
</evidence>
<feature type="region of interest" description="Disordered" evidence="10">
    <location>
        <begin position="376"/>
        <end position="453"/>
    </location>
</feature>
<accession>G5HTC1</accession>
<dbReference type="GO" id="GO:0009252">
    <property type="term" value="P:peptidoglycan biosynthetic process"/>
    <property type="evidence" value="ECO:0007669"/>
    <property type="project" value="UniProtKB-KW"/>
</dbReference>
<organism evidence="14 15">
    <name type="scientific">[Clostridium] citroniae WAL-17108</name>
    <dbReference type="NCBI Taxonomy" id="742733"/>
    <lineage>
        <taxon>Bacteria</taxon>
        <taxon>Bacillati</taxon>
        <taxon>Bacillota</taxon>
        <taxon>Clostridia</taxon>
        <taxon>Lachnospirales</taxon>
        <taxon>Lachnospiraceae</taxon>
        <taxon>Enterocloster</taxon>
    </lineage>
</organism>
<dbReference type="Gene3D" id="3.40.710.10">
    <property type="entry name" value="DD-peptidase/beta-lactamase superfamily"/>
    <property type="match status" value="1"/>
</dbReference>
<feature type="active site" description="Proton acceptor" evidence="7">
    <location>
        <position position="66"/>
    </location>
</feature>
<dbReference type="GO" id="GO:0006508">
    <property type="term" value="P:proteolysis"/>
    <property type="evidence" value="ECO:0007669"/>
    <property type="project" value="InterPro"/>
</dbReference>
<dbReference type="PANTHER" id="PTHR21581">
    <property type="entry name" value="D-ALANYL-D-ALANINE CARBOXYPEPTIDASE"/>
    <property type="match status" value="1"/>
</dbReference>
<dbReference type="GO" id="GO:0008360">
    <property type="term" value="P:regulation of cell shape"/>
    <property type="evidence" value="ECO:0007669"/>
    <property type="project" value="UniProtKB-KW"/>
</dbReference>
<evidence type="ECO:0000256" key="9">
    <source>
        <dbReference type="RuleBase" id="RU004016"/>
    </source>
</evidence>
<evidence type="ECO:0000259" key="13">
    <source>
        <dbReference type="Pfam" id="PF00768"/>
    </source>
</evidence>
<evidence type="ECO:0000256" key="4">
    <source>
        <dbReference type="ARBA" id="ARBA00022960"/>
    </source>
</evidence>
<dbReference type="InterPro" id="IPR001967">
    <property type="entry name" value="Peptidase_S11_N"/>
</dbReference>
<evidence type="ECO:0000256" key="11">
    <source>
        <dbReference type="SAM" id="Phobius"/>
    </source>
</evidence>
<dbReference type="PRINTS" id="PR00725">
    <property type="entry name" value="DADACBPTASE1"/>
</dbReference>
<name>G5HTC1_9FIRM</name>
<feature type="binding site" evidence="8">
    <location>
        <position position="234"/>
    </location>
    <ligand>
        <name>substrate</name>
    </ligand>
</feature>
<keyword evidence="3" id="KW-0378">Hydrolase</keyword>
<keyword evidence="11" id="KW-0472">Membrane</keyword>
<feature type="compositionally biased region" description="Low complexity" evidence="10">
    <location>
        <begin position="423"/>
        <end position="434"/>
    </location>
</feature>
<evidence type="ECO:0000256" key="12">
    <source>
        <dbReference type="SAM" id="SignalP"/>
    </source>
</evidence>
<reference evidence="14 15" key="1">
    <citation type="submission" date="2011-08" db="EMBL/GenBank/DDBJ databases">
        <title>The Genome Sequence of Clostridium citroniae WAL-17108.</title>
        <authorList>
            <consortium name="The Broad Institute Genome Sequencing Platform"/>
            <person name="Earl A."/>
            <person name="Ward D."/>
            <person name="Feldgarden M."/>
            <person name="Gevers D."/>
            <person name="Finegold S.M."/>
            <person name="Summanen P.H."/>
            <person name="Molitoris D.R."/>
            <person name="Vaisanen M.L."/>
            <person name="Daigneault M."/>
            <person name="Allen-Vercoe E."/>
            <person name="Young S.K."/>
            <person name="Zeng Q."/>
            <person name="Gargeya S."/>
            <person name="Fitzgerald M."/>
            <person name="Haas B."/>
            <person name="Abouelleil A."/>
            <person name="Alvarado L."/>
            <person name="Arachchi H.M."/>
            <person name="Berlin A."/>
            <person name="Brown A."/>
            <person name="Chapman S.B."/>
            <person name="Chen Z."/>
            <person name="Dunbar C."/>
            <person name="Freedman E."/>
            <person name="Gearin G."/>
            <person name="Gellesch M."/>
            <person name="Goldberg J."/>
            <person name="Griggs A."/>
            <person name="Gujja S."/>
            <person name="Heiman D."/>
            <person name="Howarth C."/>
            <person name="Larson L."/>
            <person name="Lui A."/>
            <person name="MacDonald P.J.P."/>
            <person name="Montmayeur A."/>
            <person name="Murphy C."/>
            <person name="Neiman D."/>
            <person name="Pearson M."/>
            <person name="Priest M."/>
            <person name="Roberts A."/>
            <person name="Saif S."/>
            <person name="Shea T."/>
            <person name="Shenoy N."/>
            <person name="Sisk P."/>
            <person name="Stolte C."/>
            <person name="Sykes S."/>
            <person name="Wortman J."/>
            <person name="Nusbaum C."/>
            <person name="Birren B."/>
        </authorList>
    </citation>
    <scope>NUCLEOTIDE SEQUENCE [LARGE SCALE GENOMIC DNA]</scope>
    <source>
        <strain evidence="14 15">WAL-17108</strain>
    </source>
</reference>
<keyword evidence="2 12" id="KW-0732">Signal</keyword>
<evidence type="ECO:0000256" key="7">
    <source>
        <dbReference type="PIRSR" id="PIRSR618044-1"/>
    </source>
</evidence>
<feature type="compositionally biased region" description="Basic residues" evidence="10">
    <location>
        <begin position="531"/>
        <end position="546"/>
    </location>
</feature>
<dbReference type="EMBL" id="ADLJ01000055">
    <property type="protein sequence ID" value="EHE95242.1"/>
    <property type="molecule type" value="Genomic_DNA"/>
</dbReference>
<evidence type="ECO:0000256" key="5">
    <source>
        <dbReference type="ARBA" id="ARBA00022984"/>
    </source>
</evidence>
<evidence type="ECO:0000256" key="2">
    <source>
        <dbReference type="ARBA" id="ARBA00022729"/>
    </source>
</evidence>
<feature type="compositionally biased region" description="Low complexity" evidence="10">
    <location>
        <begin position="376"/>
        <end position="390"/>
    </location>
</feature>
<dbReference type="AlphaFoldDB" id="G5HTC1"/>
<feature type="active site" evidence="7">
    <location>
        <position position="121"/>
    </location>
</feature>
<feature type="active site" description="Acyl-ester intermediate" evidence="7">
    <location>
        <position position="63"/>
    </location>
</feature>
<evidence type="ECO:0000313" key="15">
    <source>
        <dbReference type="Proteomes" id="UP000003763"/>
    </source>
</evidence>
<dbReference type="RefSeq" id="WP_007871066.1">
    <property type="nucleotide sequence ID" value="NZ_JH376434.1"/>
</dbReference>
<comment type="caution">
    <text evidence="14">The sequence shown here is derived from an EMBL/GenBank/DDBJ whole genome shotgun (WGS) entry which is preliminary data.</text>
</comment>
<keyword evidence="11" id="KW-1133">Transmembrane helix</keyword>
<feature type="chain" id="PRO_5003478464" description="Peptidase S11 D-alanyl-D-alanine carboxypeptidase A N-terminal domain-containing protein" evidence="12">
    <location>
        <begin position="25"/>
        <end position="546"/>
    </location>
</feature>
<dbReference type="GO" id="GO:0071555">
    <property type="term" value="P:cell wall organization"/>
    <property type="evidence" value="ECO:0007669"/>
    <property type="project" value="UniProtKB-KW"/>
</dbReference>
<dbReference type="PATRIC" id="fig|742733.3.peg.5992"/>
<protein>
    <recommendedName>
        <fullName evidence="13">Peptidase S11 D-alanyl-D-alanine carboxypeptidase A N-terminal domain-containing protein</fullName>
    </recommendedName>
</protein>
<evidence type="ECO:0000256" key="1">
    <source>
        <dbReference type="ARBA" id="ARBA00007164"/>
    </source>
</evidence>
<proteinExistence type="inferred from homology"/>
<dbReference type="InterPro" id="IPR012338">
    <property type="entry name" value="Beta-lactam/transpept-like"/>
</dbReference>
<evidence type="ECO:0000256" key="6">
    <source>
        <dbReference type="ARBA" id="ARBA00023316"/>
    </source>
</evidence>
<dbReference type="Pfam" id="PF00768">
    <property type="entry name" value="Peptidase_S11"/>
    <property type="match status" value="1"/>
</dbReference>
<dbReference type="SUPFAM" id="SSF56601">
    <property type="entry name" value="beta-lactamase/transpeptidase-like"/>
    <property type="match status" value="1"/>
</dbReference>
<evidence type="ECO:0000313" key="14">
    <source>
        <dbReference type="EMBL" id="EHE95242.1"/>
    </source>
</evidence>
<feature type="transmembrane region" description="Helical" evidence="11">
    <location>
        <begin position="466"/>
        <end position="485"/>
    </location>
</feature>
<keyword evidence="4" id="KW-0133">Cell shape</keyword>
<dbReference type="PANTHER" id="PTHR21581:SF33">
    <property type="entry name" value="D-ALANYL-D-ALANINE CARBOXYPEPTIDASE DACB"/>
    <property type="match status" value="1"/>
</dbReference>
<comment type="similarity">
    <text evidence="1 9">Belongs to the peptidase S11 family.</text>
</comment>
<feature type="domain" description="Peptidase S11 D-alanyl-D-alanine carboxypeptidase A N-terminal" evidence="13">
    <location>
        <begin position="32"/>
        <end position="263"/>
    </location>
</feature>
<sequence>MKRFFTLFLCLCLSMGIVTMKSLAAPQWPDHVSIQADGGIVMDADTGTILYGKNMDQQYYPASITKILTALIVLEHCGLDEMVSFSHDDVYNVEAGSSSAGIDEGDVLTVRDCLYALLLASANESANALACHVSGSREAFAKLMNEKAASLGCTGSNFTNPSGLNDENHYTTAHDMALITREAIKNPEFLTINITRSYRLAPTKRSPEGGYVANHHKMFNKNESVYYPGAFAGKTGYTSLAGNTLVTCAKKDGMTLIAVVLNGHQSHYTDTKALFDFGFRNFQSLKAVDYETRYKSLENDMTIAGMTARDSISLELDRNGRVVIPKDADFTDTESTLTYDLDSSSPRNGVACIRYTYNGRQVGFVYLCSSGMESSADPMAAAATPPQAAAGNGNQPVPGQNPERDSSQNPGQYSGQNLGHEPGQGNLQDQGNGLSTDGNLTPPATRPDITTKEGTASSIRIPANTLTILGIALSLCVIVAIVAAVKIHVKKKEEADLTLRRQRRLERLEDIGYSSADFDKLVAERRVPSPSKRRNRRGRRKKTFFR</sequence>
<dbReference type="InterPro" id="IPR018044">
    <property type="entry name" value="Peptidase_S11"/>
</dbReference>
<dbReference type="eggNOG" id="COG1686">
    <property type="taxonomic scope" value="Bacteria"/>
</dbReference>
<feature type="compositionally biased region" description="Polar residues" evidence="10">
    <location>
        <begin position="407"/>
        <end position="417"/>
    </location>
</feature>
<dbReference type="HOGENOM" id="CLU_027070_7_1_9"/>
<dbReference type="GO" id="GO:0009002">
    <property type="term" value="F:serine-type D-Ala-D-Ala carboxypeptidase activity"/>
    <property type="evidence" value="ECO:0007669"/>
    <property type="project" value="InterPro"/>
</dbReference>
<gene>
    <name evidence="14" type="ORF">HMPREF9469_05833</name>
</gene>
<feature type="region of interest" description="Disordered" evidence="10">
    <location>
        <begin position="524"/>
        <end position="546"/>
    </location>
</feature>
<keyword evidence="6" id="KW-0961">Cell wall biogenesis/degradation</keyword>